<dbReference type="PROSITE" id="PS00903">
    <property type="entry name" value="CYT_DCMP_DEAMINASES_1"/>
    <property type="match status" value="1"/>
</dbReference>
<name>A0A3L6G301_MAIZE</name>
<dbReference type="GO" id="GO:0016787">
    <property type="term" value="F:hydrolase activity"/>
    <property type="evidence" value="ECO:0007669"/>
    <property type="project" value="InterPro"/>
</dbReference>
<dbReference type="Gene3D" id="3.40.140.10">
    <property type="entry name" value="Cytidine Deaminase, domain 2"/>
    <property type="match status" value="1"/>
</dbReference>
<accession>A0A3L6G301</accession>
<dbReference type="GO" id="GO:0008270">
    <property type="term" value="F:zinc ion binding"/>
    <property type="evidence" value="ECO:0007669"/>
    <property type="project" value="InterPro"/>
</dbReference>
<dbReference type="PANTHER" id="PTHR11079:SF196">
    <property type="entry name" value="OS07G0245100 PROTEIN"/>
    <property type="match status" value="1"/>
</dbReference>
<gene>
    <name evidence="4" type="primary">guaD_5</name>
    <name evidence="4" type="ORF">Zm00014a_043661</name>
</gene>
<evidence type="ECO:0000256" key="2">
    <source>
        <dbReference type="ARBA" id="ARBA00022833"/>
    </source>
</evidence>
<dbReference type="ExpressionAtlas" id="A0A3L6G301">
    <property type="expression patterns" value="baseline and differential"/>
</dbReference>
<dbReference type="InterPro" id="IPR002125">
    <property type="entry name" value="CMP_dCMP_dom"/>
</dbReference>
<dbReference type="InterPro" id="IPR016193">
    <property type="entry name" value="Cytidine_deaminase-like"/>
</dbReference>
<keyword evidence="2" id="KW-0862">Zinc</keyword>
<organism evidence="4">
    <name type="scientific">Zea mays</name>
    <name type="common">Maize</name>
    <dbReference type="NCBI Taxonomy" id="4577"/>
    <lineage>
        <taxon>Eukaryota</taxon>
        <taxon>Viridiplantae</taxon>
        <taxon>Streptophyta</taxon>
        <taxon>Embryophyta</taxon>
        <taxon>Tracheophyta</taxon>
        <taxon>Spermatophyta</taxon>
        <taxon>Magnoliopsida</taxon>
        <taxon>Liliopsida</taxon>
        <taxon>Poales</taxon>
        <taxon>Poaceae</taxon>
        <taxon>PACMAD clade</taxon>
        <taxon>Panicoideae</taxon>
        <taxon>Andropogonodae</taxon>
        <taxon>Andropogoneae</taxon>
        <taxon>Tripsacinae</taxon>
        <taxon>Zea</taxon>
    </lineage>
</organism>
<dbReference type="Proteomes" id="UP000251960">
    <property type="component" value="Chromosome 2"/>
</dbReference>
<reference evidence="4" key="1">
    <citation type="journal article" date="2018" name="Nat. Genet.">
        <title>Extensive intraspecific gene order and gene structural variations between Mo17 and other maize genomes.</title>
        <authorList>
            <person name="Sun S."/>
            <person name="Zhou Y."/>
            <person name="Chen J."/>
            <person name="Shi J."/>
            <person name="Zhao H."/>
            <person name="Zhao H."/>
            <person name="Song W."/>
            <person name="Zhang M."/>
            <person name="Cui Y."/>
            <person name="Dong X."/>
            <person name="Liu H."/>
            <person name="Ma X."/>
            <person name="Jiao Y."/>
            <person name="Wang B."/>
            <person name="Wei X."/>
            <person name="Stein J.C."/>
            <person name="Glaubitz J.C."/>
            <person name="Lu F."/>
            <person name="Yu G."/>
            <person name="Liang C."/>
            <person name="Fengler K."/>
            <person name="Li B."/>
            <person name="Rafalski A."/>
            <person name="Schnable P.S."/>
            <person name="Ware D.H."/>
            <person name="Buckler E.S."/>
            <person name="Lai J."/>
        </authorList>
    </citation>
    <scope>NUCLEOTIDE SEQUENCE [LARGE SCALE GENOMIC DNA]</scope>
    <source>
        <tissue evidence="4">Seedling</tissue>
    </source>
</reference>
<comment type="caution">
    <text evidence="4">The sequence shown here is derived from an EMBL/GenBank/DDBJ whole genome shotgun (WGS) entry which is preliminary data.</text>
</comment>
<dbReference type="SUPFAM" id="SSF53927">
    <property type="entry name" value="Cytidine deaminase-like"/>
    <property type="match status" value="1"/>
</dbReference>
<keyword evidence="1" id="KW-0479">Metal-binding</keyword>
<evidence type="ECO:0000256" key="1">
    <source>
        <dbReference type="ARBA" id="ARBA00022723"/>
    </source>
</evidence>
<evidence type="ECO:0000313" key="4">
    <source>
        <dbReference type="EMBL" id="PWZ41502.1"/>
    </source>
</evidence>
<proteinExistence type="predicted"/>
<dbReference type="CDD" id="cd01285">
    <property type="entry name" value="nucleoside_deaminase"/>
    <property type="match status" value="1"/>
</dbReference>
<dbReference type="PANTHER" id="PTHR11079">
    <property type="entry name" value="CYTOSINE DEAMINASE FAMILY MEMBER"/>
    <property type="match status" value="1"/>
</dbReference>
<dbReference type="AlphaFoldDB" id="A0A3L6G301"/>
<dbReference type="PROSITE" id="PS51747">
    <property type="entry name" value="CYT_DCMP_DEAMINASES_2"/>
    <property type="match status" value="1"/>
</dbReference>
<evidence type="ECO:0000259" key="3">
    <source>
        <dbReference type="PROSITE" id="PS51747"/>
    </source>
</evidence>
<protein>
    <submittedName>
        <fullName evidence="4">Guanine deaminase</fullName>
    </submittedName>
</protein>
<dbReference type="EMBL" id="NCVQ01000003">
    <property type="protein sequence ID" value="PWZ41502.1"/>
    <property type="molecule type" value="Genomic_DNA"/>
</dbReference>
<sequence length="355" mass="39612">MEAGDSTTVARFATRVTGDDDVLECPSIAYSFITVSLRNIVLASLARQWRFGLTVLCGCALVDVGLSHGSYARGPYPAAHPLGRIWDQKRVYTEAWRNGRILAVAPAPWSKVTLALISGLYFFADLISGSSSRTESLPKSEKCRLYRELRTCLDLTGPRDYSSPEEMVQRLTSASTILRRLLDNPALQDCQENNEFGDMMDEDVINNISVRLKLSLIVWDFTLLVTPSLLAVFAVQDRDHKFLTKTVEEAYCGVDCGDRGPFGAVVIRNDEVVVSCHNMVLKHTDPMHVEVTAIREACKKLGKIELSDCEIYASSEPCPMCFGAVHLSRIKMNHFQNSSYLLLPGWDWAQESYPC</sequence>
<dbReference type="Pfam" id="PF00383">
    <property type="entry name" value="dCMP_cyt_deam_1"/>
    <property type="match status" value="1"/>
</dbReference>
<dbReference type="InterPro" id="IPR016192">
    <property type="entry name" value="APOBEC/CMP_deaminase_Zn-bd"/>
</dbReference>
<feature type="domain" description="CMP/dCMP-type deaminase" evidence="3">
    <location>
        <begin position="237"/>
        <end position="355"/>
    </location>
</feature>